<evidence type="ECO:0000256" key="1">
    <source>
        <dbReference type="SAM" id="Coils"/>
    </source>
</evidence>
<dbReference type="AlphaFoldDB" id="A0AAU9K3J2"/>
<reference evidence="2" key="1">
    <citation type="submission" date="2021-09" db="EMBL/GenBank/DDBJ databases">
        <authorList>
            <consortium name="AG Swart"/>
            <person name="Singh M."/>
            <person name="Singh A."/>
            <person name="Seah K."/>
            <person name="Emmerich C."/>
        </authorList>
    </citation>
    <scope>NUCLEOTIDE SEQUENCE</scope>
    <source>
        <strain evidence="2">ATCC30299</strain>
    </source>
</reference>
<organism evidence="2 3">
    <name type="scientific">Blepharisma stoltei</name>
    <dbReference type="NCBI Taxonomy" id="1481888"/>
    <lineage>
        <taxon>Eukaryota</taxon>
        <taxon>Sar</taxon>
        <taxon>Alveolata</taxon>
        <taxon>Ciliophora</taxon>
        <taxon>Postciliodesmatophora</taxon>
        <taxon>Heterotrichea</taxon>
        <taxon>Heterotrichida</taxon>
        <taxon>Blepharismidae</taxon>
        <taxon>Blepharisma</taxon>
    </lineage>
</organism>
<dbReference type="Proteomes" id="UP001162131">
    <property type="component" value="Unassembled WGS sequence"/>
</dbReference>
<accession>A0AAU9K3J2</accession>
<keyword evidence="1" id="KW-0175">Coiled coil</keyword>
<comment type="caution">
    <text evidence="2">The sequence shown here is derived from an EMBL/GenBank/DDBJ whole genome shotgun (WGS) entry which is preliminary data.</text>
</comment>
<dbReference type="EMBL" id="CAJZBQ010000055">
    <property type="protein sequence ID" value="CAG9332796.1"/>
    <property type="molecule type" value="Genomic_DNA"/>
</dbReference>
<name>A0AAU9K3J2_9CILI</name>
<protein>
    <submittedName>
        <fullName evidence="2">Uncharacterized protein</fullName>
    </submittedName>
</protein>
<evidence type="ECO:0000313" key="2">
    <source>
        <dbReference type="EMBL" id="CAG9332796.1"/>
    </source>
</evidence>
<feature type="coiled-coil region" evidence="1">
    <location>
        <begin position="179"/>
        <end position="216"/>
    </location>
</feature>
<evidence type="ECO:0000313" key="3">
    <source>
        <dbReference type="Proteomes" id="UP001162131"/>
    </source>
</evidence>
<keyword evidence="3" id="KW-1185">Reference proteome</keyword>
<sequence length="248" mass="28351">MGCGSSKMKASVLLTMRINVSGISEVDQLFANIVEPINMLDSLSQNLDAAFQNFQISTGTFSHKLFKLSDSITIMLIAYSSSCNGNFNKINLKLKSENPYIELNQILLKMEHKEIFSTWNILIETYLETSSKLNQISEQILEFNETSRSYPDQAKEIANNLELDAIGAATTIRCVGINLEKLRMANKTLNELKNMLNEIKESIEELQRKFSSQAELEKIHRIGREIHDEKRFSPKDLCRKYYDSTHVE</sequence>
<gene>
    <name evidence="2" type="ORF">BSTOLATCC_MIC57085</name>
</gene>
<proteinExistence type="predicted"/>